<feature type="chain" id="PRO_5042996218" description="Secreted protein" evidence="1">
    <location>
        <begin position="24"/>
        <end position="75"/>
    </location>
</feature>
<evidence type="ECO:0000313" key="3">
    <source>
        <dbReference type="Proteomes" id="UP001321473"/>
    </source>
</evidence>
<keyword evidence="3" id="KW-1185">Reference proteome</keyword>
<accession>A0AAQ4DL62</accession>
<dbReference type="Proteomes" id="UP001321473">
    <property type="component" value="Unassembled WGS sequence"/>
</dbReference>
<evidence type="ECO:0000256" key="1">
    <source>
        <dbReference type="SAM" id="SignalP"/>
    </source>
</evidence>
<name>A0AAQ4DL62_AMBAM</name>
<keyword evidence="1" id="KW-0732">Signal</keyword>
<protein>
    <recommendedName>
        <fullName evidence="4">Secreted protein</fullName>
    </recommendedName>
</protein>
<comment type="caution">
    <text evidence="2">The sequence shown here is derived from an EMBL/GenBank/DDBJ whole genome shotgun (WGS) entry which is preliminary data.</text>
</comment>
<evidence type="ECO:0000313" key="2">
    <source>
        <dbReference type="EMBL" id="KAK8763202.1"/>
    </source>
</evidence>
<dbReference type="EMBL" id="JARKHS020029535">
    <property type="protein sequence ID" value="KAK8763202.1"/>
    <property type="molecule type" value="Genomic_DNA"/>
</dbReference>
<proteinExistence type="predicted"/>
<gene>
    <name evidence="2" type="ORF">V5799_034188</name>
</gene>
<feature type="signal peptide" evidence="1">
    <location>
        <begin position="1"/>
        <end position="23"/>
    </location>
</feature>
<sequence length="75" mass="8217">MLALTLSLYILVFSPTGTKPARAYQFPDTEGSGGTPEFIVQHRASPTTTTTNETDPGECSVKLMSRARVVWHGYK</sequence>
<dbReference type="AlphaFoldDB" id="A0AAQ4DL62"/>
<evidence type="ECO:0008006" key="4">
    <source>
        <dbReference type="Google" id="ProtNLM"/>
    </source>
</evidence>
<organism evidence="2 3">
    <name type="scientific">Amblyomma americanum</name>
    <name type="common">Lone star tick</name>
    <dbReference type="NCBI Taxonomy" id="6943"/>
    <lineage>
        <taxon>Eukaryota</taxon>
        <taxon>Metazoa</taxon>
        <taxon>Ecdysozoa</taxon>
        <taxon>Arthropoda</taxon>
        <taxon>Chelicerata</taxon>
        <taxon>Arachnida</taxon>
        <taxon>Acari</taxon>
        <taxon>Parasitiformes</taxon>
        <taxon>Ixodida</taxon>
        <taxon>Ixodoidea</taxon>
        <taxon>Ixodidae</taxon>
        <taxon>Amblyomminae</taxon>
        <taxon>Amblyomma</taxon>
    </lineage>
</organism>
<reference evidence="2 3" key="1">
    <citation type="journal article" date="2023" name="Arcadia Sci">
        <title>De novo assembly of a long-read Amblyomma americanum tick genome.</title>
        <authorList>
            <person name="Chou S."/>
            <person name="Poskanzer K.E."/>
            <person name="Rollins M."/>
            <person name="Thuy-Boun P.S."/>
        </authorList>
    </citation>
    <scope>NUCLEOTIDE SEQUENCE [LARGE SCALE GENOMIC DNA]</scope>
    <source>
        <strain evidence="2">F_SG_1</strain>
        <tissue evidence="2">Salivary glands</tissue>
    </source>
</reference>